<dbReference type="Proteomes" id="UP000592294">
    <property type="component" value="Unassembled WGS sequence"/>
</dbReference>
<organism evidence="1 2">
    <name type="scientific">Allochromatium humboldtianum</name>
    <dbReference type="NCBI Taxonomy" id="504901"/>
    <lineage>
        <taxon>Bacteria</taxon>
        <taxon>Pseudomonadati</taxon>
        <taxon>Pseudomonadota</taxon>
        <taxon>Gammaproteobacteria</taxon>
        <taxon>Chromatiales</taxon>
        <taxon>Chromatiaceae</taxon>
        <taxon>Allochromatium</taxon>
    </lineage>
</organism>
<evidence type="ECO:0000313" key="2">
    <source>
        <dbReference type="Proteomes" id="UP000592294"/>
    </source>
</evidence>
<dbReference type="SUPFAM" id="SSF52540">
    <property type="entry name" value="P-loop containing nucleoside triphosphate hydrolases"/>
    <property type="match status" value="1"/>
</dbReference>
<dbReference type="PANTHER" id="PTHR19959:SF119">
    <property type="entry name" value="FUNGAL LIPASE-LIKE DOMAIN-CONTAINING PROTEIN"/>
    <property type="match status" value="1"/>
</dbReference>
<dbReference type="PANTHER" id="PTHR19959">
    <property type="entry name" value="KINESIN LIGHT CHAIN"/>
    <property type="match status" value="1"/>
</dbReference>
<name>A0A850RAB7_9GAMM</name>
<dbReference type="InterPro" id="IPR019734">
    <property type="entry name" value="TPR_rpt"/>
</dbReference>
<sequence>MRFFNRIGSWRCIAEECGETLDAVPPPSTPETAAPVLDLENLPFPVAYPLAHARDPQLSARDRSDNAIFAAYQAMRTTALLLLADYLACDTVCFQLQKPIRGLRQPHWYEWSHLCDRLCQFWSNGLQEHPERETHFPHLVAAWQEVNRSKKLPKDHPWLALLAGLPGIQGPAAHSPNDALWKARNNRAHRNATRTVDDGDELARLPRLLELVETMVHRLFACSEFTLWRRFGDGAGAIRLHGPHADLSFAIEDSPELTALNWGSTGLLVSTPTADLPVYPLFVPSDAETLHESLPGGGLMEPVGLVEGIGEKKVVVLGAQKYWGDFPHLVGPIQRALARKEVQLELERTETTRWTLASWAAVTASDTLDGLCRRKYFPDLYLERAGVETVARAVLDRSGRGLLLLGEAGSGKSSLLARWVDHLLHGDTDHDDDAQRYLAQHGRGDVVLFLSGADAYKGDAAWSGRQTLCEAVLRRAGIRSGEFADLNDLFRHLETTANEDLDSDRRVWLILDALNEADRFTDLIQALDDILPALERHAWLRLAVSLRSGAYHALVQRHHDLLLHGTEVFTNSRYLASFTAPNDKVVPYLDLRPFTETEAAQAYDLRRQRGPELSCIQPYDALAPALRHLLRAPLYLHLLHETFRGRTDLPVNLDQGRLLGAYLDRMQADLPGMATYLERLGRLMFERRIPVLPIEEADAWVTEWRARLGAQSALCVVKLDPVEELVSASLLMRPAEEGRGSERRLMGYGFTYQRLCEQVLLRELQRQIHPRSLPTAAELLAWAHQAERADAVESNDFPELAGALEIVTAELARAGQGQILAALLDLNEESVRTRLLESALKTLGPLGRTDKDTSEAVIAPMINRALTEAQLSEHWAVSTWEVQDWLVNHGYSLVARQVGESRLLVIRALVALQPERSDLKHQLSASLDNLGRLMEAAGNNAAAKVHLEESLEIMRALVTESGRSDFKNGLSASFSNLGRLMEATGEATVARTYFEKSLGIMRHLVIIEPGQPGFQRNLSVSLNNLGRLMEATGDGKMARTYFEESAEIIRHLVTLEPGRTDLKRDLSASLNALGRLAWIMGDGTMARVYFEELLEIGHALIATDPEHLDLKRELAVSLDNLGRLSVTEGDITVARTYFEKSLEIMRDLVVLEPGRSDFYRRLSVSLDNLGRLAMTEGDVVAARTCFEESLMIMRTLIQQEPKRLDLKHDLSIYLSELGSLAEAESDGASALAHFQESLKIRRDLVVHEPARIDFWGDLAKSLGGLWRLSKAAGDEAMARAYYDEALEIWRTLVKQEPGRPDLRVGLAISYWNQYLEADPEDEPEWLRLILDILRPLREAGVLHKQLNQIWGLATQALHELGKDQ</sequence>
<dbReference type="RefSeq" id="WP_176975015.1">
    <property type="nucleotide sequence ID" value="NZ_JABZEO010000002.1"/>
</dbReference>
<reference evidence="1 2" key="1">
    <citation type="submission" date="2020-06" db="EMBL/GenBank/DDBJ databases">
        <title>Whole-genome sequence of Allochromatium humboldtianum DSM 21881, type strain.</title>
        <authorList>
            <person name="Kyndt J.A."/>
            <person name="Meyer T.E."/>
        </authorList>
    </citation>
    <scope>NUCLEOTIDE SEQUENCE [LARGE SCALE GENOMIC DNA]</scope>
    <source>
        <strain evidence="1 2">DSM 21881</strain>
    </source>
</reference>
<dbReference type="SMART" id="SM00028">
    <property type="entry name" value="TPR"/>
    <property type="match status" value="8"/>
</dbReference>
<dbReference type="Gene3D" id="3.40.50.300">
    <property type="entry name" value="P-loop containing nucleotide triphosphate hydrolases"/>
    <property type="match status" value="1"/>
</dbReference>
<dbReference type="InterPro" id="IPR011990">
    <property type="entry name" value="TPR-like_helical_dom_sf"/>
</dbReference>
<keyword evidence="2" id="KW-1185">Reference proteome</keyword>
<dbReference type="Pfam" id="PF13374">
    <property type="entry name" value="TPR_10"/>
    <property type="match status" value="2"/>
</dbReference>
<proteinExistence type="predicted"/>
<comment type="caution">
    <text evidence="1">The sequence shown here is derived from an EMBL/GenBank/DDBJ whole genome shotgun (WGS) entry which is preliminary data.</text>
</comment>
<dbReference type="SUPFAM" id="SSF48452">
    <property type="entry name" value="TPR-like"/>
    <property type="match status" value="2"/>
</dbReference>
<gene>
    <name evidence="1" type="ORF">HW932_02975</name>
</gene>
<evidence type="ECO:0008006" key="3">
    <source>
        <dbReference type="Google" id="ProtNLM"/>
    </source>
</evidence>
<evidence type="ECO:0000313" key="1">
    <source>
        <dbReference type="EMBL" id="NVZ08222.1"/>
    </source>
</evidence>
<protein>
    <recommendedName>
        <fullName evidence="3">Tetratricopeptide repeat protein</fullName>
    </recommendedName>
</protein>
<dbReference type="EMBL" id="JABZEO010000002">
    <property type="protein sequence ID" value="NVZ08222.1"/>
    <property type="molecule type" value="Genomic_DNA"/>
</dbReference>
<dbReference type="InterPro" id="IPR027417">
    <property type="entry name" value="P-loop_NTPase"/>
</dbReference>
<dbReference type="Gene3D" id="1.25.40.10">
    <property type="entry name" value="Tetratricopeptide repeat domain"/>
    <property type="match status" value="3"/>
</dbReference>
<accession>A0A850RAB7</accession>